<feature type="transmembrane region" description="Helical" evidence="1">
    <location>
        <begin position="104"/>
        <end position="133"/>
    </location>
</feature>
<sequence length="167" mass="18174">MSLAYTIAQKFVSLPPEIATMLLAMVPVAELRGAIPIGRTLYQLPVVSAYIWAVIGNMLPVYFILTWFDPIATWLRKVSPLADKFFTWLFERTRRKLEKNVEKYGVFALALFVAIPLPATGAWTGSLAASLFGLSKKKAFISILIGVLVAGVLISMLTAGGLAALGK</sequence>
<gene>
    <name evidence="2" type="ORF">A3E36_02530</name>
</gene>
<proteinExistence type="predicted"/>
<dbReference type="Pfam" id="PF06695">
    <property type="entry name" value="Sm_multidrug_ex"/>
    <property type="match status" value="1"/>
</dbReference>
<organism evidence="2 3">
    <name type="scientific">Candidatus Andersenbacteria bacterium RIFCSPHIGHO2_12_FULL_45_11b</name>
    <dbReference type="NCBI Taxonomy" id="1797282"/>
    <lineage>
        <taxon>Bacteria</taxon>
        <taxon>Candidatus Anderseniibacteriota</taxon>
    </lineage>
</organism>
<reference evidence="2 3" key="1">
    <citation type="journal article" date="2016" name="Nat. Commun.">
        <title>Thousands of microbial genomes shed light on interconnected biogeochemical processes in an aquifer system.</title>
        <authorList>
            <person name="Anantharaman K."/>
            <person name="Brown C.T."/>
            <person name="Hug L.A."/>
            <person name="Sharon I."/>
            <person name="Castelle C.J."/>
            <person name="Probst A.J."/>
            <person name="Thomas B.C."/>
            <person name="Singh A."/>
            <person name="Wilkins M.J."/>
            <person name="Karaoz U."/>
            <person name="Brodie E.L."/>
            <person name="Williams K.H."/>
            <person name="Hubbard S.S."/>
            <person name="Banfield J.F."/>
        </authorList>
    </citation>
    <scope>NUCLEOTIDE SEQUENCE [LARGE SCALE GENOMIC DNA]</scope>
</reference>
<dbReference type="PANTHER" id="PTHR36007">
    <property type="entry name" value="TRANSPORT PROTEIN-RELATED"/>
    <property type="match status" value="1"/>
</dbReference>
<evidence type="ECO:0000313" key="2">
    <source>
        <dbReference type="EMBL" id="OGY37919.1"/>
    </source>
</evidence>
<name>A0A1G1XDB5_9BACT</name>
<evidence type="ECO:0000256" key="1">
    <source>
        <dbReference type="SAM" id="Phobius"/>
    </source>
</evidence>
<keyword evidence="1" id="KW-0812">Transmembrane</keyword>
<dbReference type="PANTHER" id="PTHR36007:SF2">
    <property type="entry name" value="TRANSPORT PROTEIN-RELATED"/>
    <property type="match status" value="1"/>
</dbReference>
<evidence type="ECO:0000313" key="3">
    <source>
        <dbReference type="Proteomes" id="UP000177941"/>
    </source>
</evidence>
<feature type="transmembrane region" description="Helical" evidence="1">
    <location>
        <begin position="49"/>
        <end position="68"/>
    </location>
</feature>
<keyword evidence="1" id="KW-0472">Membrane</keyword>
<protein>
    <submittedName>
        <fullName evidence="2">Ligand-binding protein SH3</fullName>
    </submittedName>
</protein>
<keyword evidence="1" id="KW-1133">Transmembrane helix</keyword>
<dbReference type="Proteomes" id="UP000177941">
    <property type="component" value="Unassembled WGS sequence"/>
</dbReference>
<accession>A0A1G1XDB5</accession>
<feature type="transmembrane region" description="Helical" evidence="1">
    <location>
        <begin position="139"/>
        <end position="165"/>
    </location>
</feature>
<dbReference type="AlphaFoldDB" id="A0A1G1XDB5"/>
<dbReference type="InterPro" id="IPR009577">
    <property type="entry name" value="Sm_multidrug_ex"/>
</dbReference>
<dbReference type="EMBL" id="MHHS01000002">
    <property type="protein sequence ID" value="OGY37919.1"/>
    <property type="molecule type" value="Genomic_DNA"/>
</dbReference>
<comment type="caution">
    <text evidence="2">The sequence shown here is derived from an EMBL/GenBank/DDBJ whole genome shotgun (WGS) entry which is preliminary data.</text>
</comment>